<dbReference type="SUPFAM" id="SSF52058">
    <property type="entry name" value="L domain-like"/>
    <property type="match status" value="1"/>
</dbReference>
<evidence type="ECO:0000313" key="3">
    <source>
        <dbReference type="EMBL" id="KAK9883131.1"/>
    </source>
</evidence>
<reference evidence="3 4" key="1">
    <citation type="submission" date="2023-03" db="EMBL/GenBank/DDBJ databases">
        <title>Genome insight into feeding habits of ladybird beetles.</title>
        <authorList>
            <person name="Li H.-S."/>
            <person name="Huang Y.-H."/>
            <person name="Pang H."/>
        </authorList>
    </citation>
    <scope>NUCLEOTIDE SEQUENCE [LARGE SCALE GENOMIC DNA]</scope>
    <source>
        <strain evidence="3">SYSU_2023b</strain>
        <tissue evidence="3">Whole body</tissue>
    </source>
</reference>
<dbReference type="PROSITE" id="PS51450">
    <property type="entry name" value="LRR"/>
    <property type="match status" value="1"/>
</dbReference>
<dbReference type="Pfam" id="PF13855">
    <property type="entry name" value="LRR_8"/>
    <property type="match status" value="1"/>
</dbReference>
<accession>A0AAW1UQU6</accession>
<dbReference type="Pfam" id="PF13306">
    <property type="entry name" value="LRR_5"/>
    <property type="match status" value="1"/>
</dbReference>
<proteinExistence type="predicted"/>
<keyword evidence="4" id="KW-1185">Reference proteome</keyword>
<evidence type="ECO:0000256" key="2">
    <source>
        <dbReference type="ARBA" id="ARBA00022737"/>
    </source>
</evidence>
<protein>
    <submittedName>
        <fullName evidence="3">Uncharacterized protein</fullName>
    </submittedName>
</protein>
<dbReference type="InterPro" id="IPR026906">
    <property type="entry name" value="LRR_5"/>
</dbReference>
<sequence>MIYKNIITVFAVAHIFIEKCEAQYFDYINIHIEKDGKLYELLEQESILLEKNVTSVLIEDQKVPTLKRGSFENLTRLKKVSLNKNGIITLENGCFKNLPQLRVLKIHFNKIEELNGTIFHNLPITKLSLIGNGLKYIGENVLNTLTQLQELNLRGNSLSVLPKHLLQDTKYLERIDLSDNKISSIPDGFFYEAFIYRQFGQPTIINLSQNELTSFTDQIFDGVHYIQNLILSNNLIRDLSNNMFKKIRSIETIDLQRNLLTEISKELLDGFFQKPYKVLLSGNNFSLHFIKMMKRWTEADKTRKYVQLDWDANGKWE</sequence>
<dbReference type="InterPro" id="IPR001611">
    <property type="entry name" value="Leu-rich_rpt"/>
</dbReference>
<dbReference type="Gene3D" id="3.80.10.10">
    <property type="entry name" value="Ribonuclease Inhibitor"/>
    <property type="match status" value="3"/>
</dbReference>
<name>A0AAW1UQU6_9CUCU</name>
<dbReference type="PANTHER" id="PTHR45617">
    <property type="entry name" value="LEUCINE RICH REPEAT FAMILY PROTEIN"/>
    <property type="match status" value="1"/>
</dbReference>
<dbReference type="AlphaFoldDB" id="A0AAW1UQU6"/>
<keyword evidence="1" id="KW-0433">Leucine-rich repeat</keyword>
<dbReference type="InterPro" id="IPR003591">
    <property type="entry name" value="Leu-rich_rpt_typical-subtyp"/>
</dbReference>
<keyword evidence="2" id="KW-0677">Repeat</keyword>
<dbReference type="InterPro" id="IPR032675">
    <property type="entry name" value="LRR_dom_sf"/>
</dbReference>
<gene>
    <name evidence="3" type="ORF">WA026_001325</name>
</gene>
<evidence type="ECO:0000313" key="4">
    <source>
        <dbReference type="Proteomes" id="UP001431783"/>
    </source>
</evidence>
<comment type="caution">
    <text evidence="3">The sequence shown here is derived from an EMBL/GenBank/DDBJ whole genome shotgun (WGS) entry which is preliminary data.</text>
</comment>
<dbReference type="EMBL" id="JARQZJ010000091">
    <property type="protein sequence ID" value="KAK9883131.1"/>
    <property type="molecule type" value="Genomic_DNA"/>
</dbReference>
<dbReference type="Proteomes" id="UP001431783">
    <property type="component" value="Unassembled WGS sequence"/>
</dbReference>
<dbReference type="SMART" id="SM00369">
    <property type="entry name" value="LRR_TYP"/>
    <property type="match status" value="7"/>
</dbReference>
<organism evidence="3 4">
    <name type="scientific">Henosepilachna vigintioctopunctata</name>
    <dbReference type="NCBI Taxonomy" id="420089"/>
    <lineage>
        <taxon>Eukaryota</taxon>
        <taxon>Metazoa</taxon>
        <taxon>Ecdysozoa</taxon>
        <taxon>Arthropoda</taxon>
        <taxon>Hexapoda</taxon>
        <taxon>Insecta</taxon>
        <taxon>Pterygota</taxon>
        <taxon>Neoptera</taxon>
        <taxon>Endopterygota</taxon>
        <taxon>Coleoptera</taxon>
        <taxon>Polyphaga</taxon>
        <taxon>Cucujiformia</taxon>
        <taxon>Coccinelloidea</taxon>
        <taxon>Coccinellidae</taxon>
        <taxon>Epilachninae</taxon>
        <taxon>Epilachnini</taxon>
        <taxon>Henosepilachna</taxon>
    </lineage>
</organism>
<evidence type="ECO:0000256" key="1">
    <source>
        <dbReference type="ARBA" id="ARBA00022614"/>
    </source>
</evidence>